<dbReference type="EMBL" id="BJYU01000135">
    <property type="protein sequence ID" value="GEO17922.1"/>
    <property type="molecule type" value="Genomic_DNA"/>
</dbReference>
<protein>
    <submittedName>
        <fullName evidence="1">Uncharacterized protein</fullName>
    </submittedName>
</protein>
<dbReference type="Proteomes" id="UP000321085">
    <property type="component" value="Unassembled WGS sequence"/>
</dbReference>
<accession>A0A512C136</accession>
<dbReference type="Pfam" id="PF20340">
    <property type="entry name" value="DUF6635"/>
    <property type="match status" value="1"/>
</dbReference>
<gene>
    <name evidence="1" type="ORF">MAE02_56180</name>
</gene>
<keyword evidence="2" id="KW-1185">Reference proteome</keyword>
<reference evidence="1 2" key="1">
    <citation type="submission" date="2019-07" db="EMBL/GenBank/DDBJ databases">
        <title>Whole genome shotgun sequence of Microvirga aerophila NBRC 106136.</title>
        <authorList>
            <person name="Hosoyama A."/>
            <person name="Uohara A."/>
            <person name="Ohji S."/>
            <person name="Ichikawa N."/>
        </authorList>
    </citation>
    <scope>NUCLEOTIDE SEQUENCE [LARGE SCALE GENOMIC DNA]</scope>
    <source>
        <strain evidence="1 2">NBRC 106136</strain>
    </source>
</reference>
<organism evidence="1 2">
    <name type="scientific">Microvirga aerophila</name>
    <dbReference type="NCBI Taxonomy" id="670291"/>
    <lineage>
        <taxon>Bacteria</taxon>
        <taxon>Pseudomonadati</taxon>
        <taxon>Pseudomonadota</taxon>
        <taxon>Alphaproteobacteria</taxon>
        <taxon>Hyphomicrobiales</taxon>
        <taxon>Methylobacteriaceae</taxon>
        <taxon>Microvirga</taxon>
    </lineage>
</organism>
<evidence type="ECO:0000313" key="2">
    <source>
        <dbReference type="Proteomes" id="UP000321085"/>
    </source>
</evidence>
<proteinExistence type="predicted"/>
<comment type="caution">
    <text evidence="1">The sequence shown here is derived from an EMBL/GenBank/DDBJ whole genome shotgun (WGS) entry which is preliminary data.</text>
</comment>
<sequence length="70" mass="8019">MASAFAGIIADPIQKGLRLHHRRLHRLIDAVEKHWNAEHEDADFVAYDPYAAWLMDVFDILSSAYRIAKA</sequence>
<name>A0A512C136_9HYPH</name>
<evidence type="ECO:0000313" key="1">
    <source>
        <dbReference type="EMBL" id="GEO17922.1"/>
    </source>
</evidence>
<dbReference type="AlphaFoldDB" id="A0A512C136"/>
<dbReference type="InterPro" id="IPR046575">
    <property type="entry name" value="DUF6635"/>
</dbReference>